<keyword evidence="3" id="KW-1185">Reference proteome</keyword>
<gene>
    <name evidence="2" type="ORF">GCM10009682_60130</name>
</gene>
<evidence type="ECO:0000313" key="2">
    <source>
        <dbReference type="EMBL" id="GAA1833695.1"/>
    </source>
</evidence>
<organism evidence="2 3">
    <name type="scientific">Luedemannella flava</name>
    <dbReference type="NCBI Taxonomy" id="349316"/>
    <lineage>
        <taxon>Bacteria</taxon>
        <taxon>Bacillati</taxon>
        <taxon>Actinomycetota</taxon>
        <taxon>Actinomycetes</taxon>
        <taxon>Micromonosporales</taxon>
        <taxon>Micromonosporaceae</taxon>
        <taxon>Luedemannella</taxon>
    </lineage>
</organism>
<keyword evidence="1" id="KW-0472">Membrane</keyword>
<evidence type="ECO:0000313" key="3">
    <source>
        <dbReference type="Proteomes" id="UP001500218"/>
    </source>
</evidence>
<name>A0ABN2MNV4_9ACTN</name>
<proteinExistence type="predicted"/>
<keyword evidence="1" id="KW-1133">Transmembrane helix</keyword>
<keyword evidence="1" id="KW-0812">Transmembrane</keyword>
<comment type="caution">
    <text evidence="2">The sequence shown here is derived from an EMBL/GenBank/DDBJ whole genome shotgun (WGS) entry which is preliminary data.</text>
</comment>
<feature type="transmembrane region" description="Helical" evidence="1">
    <location>
        <begin position="15"/>
        <end position="38"/>
    </location>
</feature>
<dbReference type="Proteomes" id="UP001500218">
    <property type="component" value="Unassembled WGS sequence"/>
</dbReference>
<reference evidence="2 3" key="1">
    <citation type="journal article" date="2019" name="Int. J. Syst. Evol. Microbiol.">
        <title>The Global Catalogue of Microorganisms (GCM) 10K type strain sequencing project: providing services to taxonomists for standard genome sequencing and annotation.</title>
        <authorList>
            <consortium name="The Broad Institute Genomics Platform"/>
            <consortium name="The Broad Institute Genome Sequencing Center for Infectious Disease"/>
            <person name="Wu L."/>
            <person name="Ma J."/>
        </authorList>
    </citation>
    <scope>NUCLEOTIDE SEQUENCE [LARGE SCALE GENOMIC DNA]</scope>
    <source>
        <strain evidence="2 3">JCM 13250</strain>
    </source>
</reference>
<sequence>MSNEERKRLHISEDWAATVVGLLLIALILTGVITKGVLQ</sequence>
<protein>
    <submittedName>
        <fullName evidence="2">Uncharacterized protein</fullName>
    </submittedName>
</protein>
<evidence type="ECO:0000256" key="1">
    <source>
        <dbReference type="SAM" id="Phobius"/>
    </source>
</evidence>
<accession>A0ABN2MNV4</accession>
<dbReference type="EMBL" id="BAAALT010000279">
    <property type="protein sequence ID" value="GAA1833695.1"/>
    <property type="molecule type" value="Genomic_DNA"/>
</dbReference>